<dbReference type="AlphaFoldDB" id="A0A1E7DQV9"/>
<proteinExistence type="predicted"/>
<sequence length="87" mass="9437">MLSIRVVTRNITSVPFYRDGSFFILFKSSSRRHQIEGSQDVGHKGIAAQDAVFLTFALSQALLGAPNASTSALLMLVADNQAPCAFY</sequence>
<organism evidence="1 2">
    <name type="scientific">Domibacillus iocasae</name>
    <dbReference type="NCBI Taxonomy" id="1714016"/>
    <lineage>
        <taxon>Bacteria</taxon>
        <taxon>Bacillati</taxon>
        <taxon>Bacillota</taxon>
        <taxon>Bacilli</taxon>
        <taxon>Bacillales</taxon>
        <taxon>Bacillaceae</taxon>
        <taxon>Domibacillus</taxon>
    </lineage>
</organism>
<name>A0A1E7DQV9_9BACI</name>
<accession>A0A1E7DQV9</accession>
<dbReference type="STRING" id="1714016.BA724_17445"/>
<comment type="caution">
    <text evidence="1">The sequence shown here is derived from an EMBL/GenBank/DDBJ whole genome shotgun (WGS) entry which is preliminary data.</text>
</comment>
<evidence type="ECO:0000313" key="2">
    <source>
        <dbReference type="Proteomes" id="UP000095658"/>
    </source>
</evidence>
<dbReference type="EMBL" id="MAMP01000014">
    <property type="protein sequence ID" value="OES45477.1"/>
    <property type="molecule type" value="Genomic_DNA"/>
</dbReference>
<gene>
    <name evidence="1" type="ORF">BA724_17445</name>
</gene>
<protein>
    <submittedName>
        <fullName evidence="1">Uncharacterized protein</fullName>
    </submittedName>
</protein>
<evidence type="ECO:0000313" key="1">
    <source>
        <dbReference type="EMBL" id="OES45477.1"/>
    </source>
</evidence>
<keyword evidence="2" id="KW-1185">Reference proteome</keyword>
<reference evidence="1 2" key="1">
    <citation type="submission" date="2016-06" db="EMBL/GenBank/DDBJ databases">
        <title>Domibacillus iocasae genome sequencing.</title>
        <authorList>
            <person name="Verma A."/>
            <person name="Pal Y."/>
            <person name="Ojha A.K."/>
            <person name="Krishnamurthi S."/>
        </authorList>
    </citation>
    <scope>NUCLEOTIDE SEQUENCE [LARGE SCALE GENOMIC DNA]</scope>
    <source>
        <strain evidence="1 2">DSM 29979</strain>
    </source>
</reference>
<dbReference type="Proteomes" id="UP000095658">
    <property type="component" value="Unassembled WGS sequence"/>
</dbReference>